<feature type="repeat" description="WD" evidence="5">
    <location>
        <begin position="131"/>
        <end position="172"/>
    </location>
</feature>
<keyword evidence="1 5" id="KW-0853">WD repeat</keyword>
<dbReference type="PANTHER" id="PTHR16266:SF17">
    <property type="entry name" value="BRWD3"/>
    <property type="match status" value="1"/>
</dbReference>
<dbReference type="AlphaFoldDB" id="A0AAU9KB93"/>
<dbReference type="InterPro" id="IPR019775">
    <property type="entry name" value="WD40_repeat_CS"/>
</dbReference>
<dbReference type="SUPFAM" id="SSF50978">
    <property type="entry name" value="WD40 repeat-like"/>
    <property type="match status" value="1"/>
</dbReference>
<gene>
    <name evidence="8" type="ORF">BSTOLATCC_MIC63958</name>
</gene>
<dbReference type="Gene3D" id="2.130.10.10">
    <property type="entry name" value="YVTN repeat-like/Quinoprotein amine dehydrogenase"/>
    <property type="match status" value="2"/>
</dbReference>
<keyword evidence="9" id="KW-1185">Reference proteome</keyword>
<dbReference type="Pfam" id="PF00400">
    <property type="entry name" value="WD40"/>
    <property type="match status" value="3"/>
</dbReference>
<name>A0AAU9KB93_9CILI</name>
<evidence type="ECO:0000259" key="7">
    <source>
        <dbReference type="PROSITE" id="PS50014"/>
    </source>
</evidence>
<dbReference type="InterPro" id="IPR036427">
    <property type="entry name" value="Bromodomain-like_sf"/>
</dbReference>
<feature type="compositionally biased region" description="Basic and acidic residues" evidence="6">
    <location>
        <begin position="1069"/>
        <end position="1082"/>
    </location>
</feature>
<protein>
    <recommendedName>
        <fullName evidence="7">Bromo domain-containing protein</fullName>
    </recommendedName>
</protein>
<sequence length="1091" mass="126077">MKNTEKDSDSSKLLLYCVTKFLSNFPQLLEVMKSLKNKCEEFNLYPQRTTFNGKPAKRTYEDLLIAHPQLNPKEIFERALALPPTFMPSFNKNLHEWINSRELSQNAGLPPNFFHKFEWKKTFVGHIKQTYDSDFCPVLCVRVDHEGNKVLTGADDKLIKVWDANNGTLLYTMKGHRGEIADILITPCNRYVISGCTSGDLIVWELETGDIITQNNDAAGEISSLEFFKSYEGDLFFISCSKSGRACVYSESIFDGSEDSGMVWYYSNDSNKMLCVSPHPAGNFVAIGTRKGLLQIWSLKPLETRAEYDPKNHLMCVLTEKKSSDINFVEWSPCGNFLITGSLSHHAVLWKFDRSLYRKFIENNRNPIEASLMKITEVSDKGKTKCYSISWNLSGDYALICAENTFVVGRKGASTPPQFSLKLWSKKEMKVVCALGDEKCKHKNKILSLRKHPTQDNIMLSADFDGLIIIWDLFRRIAVKSFKESGNFILAPILDLPLVDCNWFEDGTGFVVSSQIGTFSIYGVGGRDEYIASPIQQFFTSDYSLDNAMRCVLADKFMHPHPYQPPVPIYYLSRGISQNQPSPYQQRYEYGLQEEKKIEFLQERDEFHPLFMDANHLDESEEEAESSISSLESEPNDEEIIAPEHDNVLVVETDPYCARCKGILDVQTMWCYECNQIYHPSCLKAIESQVEKNVCILCFKKAIGSINEVPHARRKMISRDYLELEDSDASRYIPQVGDQVVFFLQGYESFLKHHQNYPLLDSELLSYIQPTYMEIEAIEYIWPGEQNLDSTTSHIIMKLTFKVYKEDKLHKALYMLDDFLPEYIVLKDIFDKKLRHVYPKLKPGNVVYAKIDGGLYRAIIKEISCKEEAFRDSPWEAIVVEYLDDVQPVNQRSRRNSKNSPRLSFWEIELSQSYDISLICPISSEESILECSERIRSLMSDSRANYFNQKISSTEIKNYYNEVMVPSYIRLIHDRIINRYYRTQNAILEDIDLMINNSVKINGERAKITRNGNYITDKLKMIINKYSSKELPFREISIQLPKASSHVVGYEYPWNVEWCMPREIVEREDTEVEVPKKEDGGRRKLRKTRER</sequence>
<feature type="repeat" description="WD" evidence="5">
    <location>
        <begin position="439"/>
        <end position="473"/>
    </location>
</feature>
<dbReference type="InterPro" id="IPR036322">
    <property type="entry name" value="WD40_repeat_dom_sf"/>
</dbReference>
<proteinExistence type="predicted"/>
<evidence type="ECO:0000313" key="8">
    <source>
        <dbReference type="EMBL" id="CAG9335486.1"/>
    </source>
</evidence>
<dbReference type="PROSITE" id="PS00678">
    <property type="entry name" value="WD_REPEATS_1"/>
    <property type="match status" value="2"/>
</dbReference>
<dbReference type="InterPro" id="IPR001680">
    <property type="entry name" value="WD40_rpt"/>
</dbReference>
<evidence type="ECO:0000256" key="1">
    <source>
        <dbReference type="ARBA" id="ARBA00022574"/>
    </source>
</evidence>
<dbReference type="GO" id="GO:0005634">
    <property type="term" value="C:nucleus"/>
    <property type="evidence" value="ECO:0007669"/>
    <property type="project" value="TreeGrafter"/>
</dbReference>
<evidence type="ECO:0000256" key="2">
    <source>
        <dbReference type="ARBA" id="ARBA00022737"/>
    </source>
</evidence>
<evidence type="ECO:0000256" key="5">
    <source>
        <dbReference type="PROSITE-ProRule" id="PRU00221"/>
    </source>
</evidence>
<dbReference type="InterPro" id="IPR001487">
    <property type="entry name" value="Bromodomain"/>
</dbReference>
<dbReference type="Proteomes" id="UP001162131">
    <property type="component" value="Unassembled WGS sequence"/>
</dbReference>
<dbReference type="PROSITE" id="PS50294">
    <property type="entry name" value="WD_REPEATS_REGION"/>
    <property type="match status" value="1"/>
</dbReference>
<evidence type="ECO:0000313" key="9">
    <source>
        <dbReference type="Proteomes" id="UP001162131"/>
    </source>
</evidence>
<feature type="repeat" description="WD" evidence="5">
    <location>
        <begin position="173"/>
        <end position="214"/>
    </location>
</feature>
<dbReference type="Gene3D" id="1.20.920.10">
    <property type="entry name" value="Bromodomain-like"/>
    <property type="match status" value="1"/>
</dbReference>
<dbReference type="Pfam" id="PF00439">
    <property type="entry name" value="Bromodomain"/>
    <property type="match status" value="1"/>
</dbReference>
<dbReference type="InterPro" id="IPR052060">
    <property type="entry name" value="Bromo_WD_repeat"/>
</dbReference>
<feature type="region of interest" description="Disordered" evidence="6">
    <location>
        <begin position="1069"/>
        <end position="1091"/>
    </location>
</feature>
<dbReference type="GO" id="GO:0006357">
    <property type="term" value="P:regulation of transcription by RNA polymerase II"/>
    <property type="evidence" value="ECO:0007669"/>
    <property type="project" value="TreeGrafter"/>
</dbReference>
<evidence type="ECO:0000256" key="3">
    <source>
        <dbReference type="ARBA" id="ARBA00023117"/>
    </source>
</evidence>
<reference evidence="8" key="1">
    <citation type="submission" date="2021-09" db="EMBL/GenBank/DDBJ databases">
        <authorList>
            <consortium name="AG Swart"/>
            <person name="Singh M."/>
            <person name="Singh A."/>
            <person name="Seah K."/>
            <person name="Emmerich C."/>
        </authorList>
    </citation>
    <scope>NUCLEOTIDE SEQUENCE</scope>
    <source>
        <strain evidence="8">ATCC30299</strain>
    </source>
</reference>
<dbReference type="EMBL" id="CAJZBQ010000062">
    <property type="protein sequence ID" value="CAG9335486.1"/>
    <property type="molecule type" value="Genomic_DNA"/>
</dbReference>
<dbReference type="SMART" id="SM00297">
    <property type="entry name" value="BROMO"/>
    <property type="match status" value="1"/>
</dbReference>
<dbReference type="SUPFAM" id="SSF47370">
    <property type="entry name" value="Bromodomain"/>
    <property type="match status" value="1"/>
</dbReference>
<dbReference type="SMART" id="SM00320">
    <property type="entry name" value="WD40"/>
    <property type="match status" value="6"/>
</dbReference>
<accession>A0AAU9KB93</accession>
<dbReference type="PANTHER" id="PTHR16266">
    <property type="entry name" value="WD REPEAT DOMAIN 9"/>
    <property type="match status" value="1"/>
</dbReference>
<dbReference type="GO" id="GO:0007010">
    <property type="term" value="P:cytoskeleton organization"/>
    <property type="evidence" value="ECO:0007669"/>
    <property type="project" value="TreeGrafter"/>
</dbReference>
<dbReference type="InterPro" id="IPR015943">
    <property type="entry name" value="WD40/YVTN_repeat-like_dom_sf"/>
</dbReference>
<keyword evidence="3 4" id="KW-0103">Bromodomain</keyword>
<dbReference type="PROSITE" id="PS50082">
    <property type="entry name" value="WD_REPEATS_2"/>
    <property type="match status" value="3"/>
</dbReference>
<dbReference type="GO" id="GO:0008360">
    <property type="term" value="P:regulation of cell shape"/>
    <property type="evidence" value="ECO:0007669"/>
    <property type="project" value="TreeGrafter"/>
</dbReference>
<evidence type="ECO:0000256" key="4">
    <source>
        <dbReference type="PROSITE-ProRule" id="PRU00035"/>
    </source>
</evidence>
<feature type="domain" description="Bromo" evidence="7">
    <location>
        <begin position="939"/>
        <end position="1009"/>
    </location>
</feature>
<comment type="caution">
    <text evidence="8">The sequence shown here is derived from an EMBL/GenBank/DDBJ whole genome shotgun (WGS) entry which is preliminary data.</text>
</comment>
<evidence type="ECO:0000256" key="6">
    <source>
        <dbReference type="SAM" id="MobiDB-lite"/>
    </source>
</evidence>
<keyword evidence="2" id="KW-0677">Repeat</keyword>
<organism evidence="8 9">
    <name type="scientific">Blepharisma stoltei</name>
    <dbReference type="NCBI Taxonomy" id="1481888"/>
    <lineage>
        <taxon>Eukaryota</taxon>
        <taxon>Sar</taxon>
        <taxon>Alveolata</taxon>
        <taxon>Ciliophora</taxon>
        <taxon>Postciliodesmatophora</taxon>
        <taxon>Heterotrichea</taxon>
        <taxon>Heterotrichida</taxon>
        <taxon>Blepharismidae</taxon>
        <taxon>Blepharisma</taxon>
    </lineage>
</organism>
<dbReference type="PROSITE" id="PS50014">
    <property type="entry name" value="BROMODOMAIN_2"/>
    <property type="match status" value="1"/>
</dbReference>